<dbReference type="InterPro" id="IPR006076">
    <property type="entry name" value="FAD-dep_OxRdtase"/>
</dbReference>
<dbReference type="Pfam" id="PF01266">
    <property type="entry name" value="DAO"/>
    <property type="match status" value="1"/>
</dbReference>
<feature type="domain" description="FAD dependent oxidoreductase" evidence="1">
    <location>
        <begin position="30"/>
        <end position="385"/>
    </location>
</feature>
<dbReference type="GO" id="GO:0005737">
    <property type="term" value="C:cytoplasm"/>
    <property type="evidence" value="ECO:0007669"/>
    <property type="project" value="TreeGrafter"/>
</dbReference>
<evidence type="ECO:0000313" key="2">
    <source>
        <dbReference type="EMBL" id="SFH54614.1"/>
    </source>
</evidence>
<accession>A0A1I3AX58</accession>
<dbReference type="Gene3D" id="3.50.50.60">
    <property type="entry name" value="FAD/NAD(P)-binding domain"/>
    <property type="match status" value="1"/>
</dbReference>
<dbReference type="OrthoDB" id="571248at2"/>
<evidence type="ECO:0000259" key="1">
    <source>
        <dbReference type="Pfam" id="PF01266"/>
    </source>
</evidence>
<sequence length="401" mass="44836">MDLKSTYPFWPIKNGLPATYPFLKEDVTCDVVILGAGITGTLVADELSKRGLGVVLLDRRDVGQGSTAATTGLLQYEIDVPLCDLIELVGKETAERAYRLCLDSISQLETLAAECKGEVAGFDRKTSIYVASRKRHVQELEREQAARYAAGIPSEFLTGDELQDRYGLNFPVALVNQTAAVCDAFGMTHGLLQNCLQRGAKVFDRTDAVRIRQRQDKVEVTTDRGPTVFARHIIFATGYESQNQLRKPVAKLKSTYAFVSQPLEEMPGWNEKWLLWESARPYLYLRTTQDRRVLLGGEDDPFRDPARRDRSIPRKTQKLLKRVSELFPKMPLEPEYAWAGTFGETKDGLPYIGASPDRPWAWFALGFGGNGITFSAVAAKILADLIVGDDCPDAELFRFDR</sequence>
<dbReference type="RefSeq" id="WP_092046872.1">
    <property type="nucleotide sequence ID" value="NZ_FOQD01000001.1"/>
</dbReference>
<dbReference type="PANTHER" id="PTHR13847:SF201">
    <property type="entry name" value="PUTATIBE OXIDOREDUCTASE"/>
    <property type="match status" value="1"/>
</dbReference>
<gene>
    <name evidence="2" type="ORF">SAMN05421753_101104</name>
</gene>
<proteinExistence type="predicted"/>
<dbReference type="Gene3D" id="3.30.9.10">
    <property type="entry name" value="D-Amino Acid Oxidase, subunit A, domain 2"/>
    <property type="match status" value="1"/>
</dbReference>
<keyword evidence="3" id="KW-1185">Reference proteome</keyword>
<dbReference type="Proteomes" id="UP000199518">
    <property type="component" value="Unassembled WGS sequence"/>
</dbReference>
<reference evidence="3" key="1">
    <citation type="submission" date="2016-10" db="EMBL/GenBank/DDBJ databases">
        <authorList>
            <person name="Varghese N."/>
            <person name="Submissions S."/>
        </authorList>
    </citation>
    <scope>NUCLEOTIDE SEQUENCE [LARGE SCALE GENOMIC DNA]</scope>
    <source>
        <strain evidence="3">DSM 26348</strain>
    </source>
</reference>
<dbReference type="InterPro" id="IPR036188">
    <property type="entry name" value="FAD/NAD-bd_sf"/>
</dbReference>
<name>A0A1I3AX58_9PLAN</name>
<organism evidence="2 3">
    <name type="scientific">Planctomicrobium piriforme</name>
    <dbReference type="NCBI Taxonomy" id="1576369"/>
    <lineage>
        <taxon>Bacteria</taxon>
        <taxon>Pseudomonadati</taxon>
        <taxon>Planctomycetota</taxon>
        <taxon>Planctomycetia</taxon>
        <taxon>Planctomycetales</taxon>
        <taxon>Planctomycetaceae</taxon>
        <taxon>Planctomicrobium</taxon>
    </lineage>
</organism>
<protein>
    <submittedName>
        <fullName evidence="2">Glycine/D-amino acid oxidase</fullName>
    </submittedName>
</protein>
<dbReference type="PANTHER" id="PTHR13847">
    <property type="entry name" value="SARCOSINE DEHYDROGENASE-RELATED"/>
    <property type="match status" value="1"/>
</dbReference>
<dbReference type="EMBL" id="FOQD01000001">
    <property type="protein sequence ID" value="SFH54614.1"/>
    <property type="molecule type" value="Genomic_DNA"/>
</dbReference>
<dbReference type="SUPFAM" id="SSF51905">
    <property type="entry name" value="FAD/NAD(P)-binding domain"/>
    <property type="match status" value="1"/>
</dbReference>
<dbReference type="AlphaFoldDB" id="A0A1I3AX58"/>
<dbReference type="STRING" id="1576369.SAMN05421753_101104"/>
<evidence type="ECO:0000313" key="3">
    <source>
        <dbReference type="Proteomes" id="UP000199518"/>
    </source>
</evidence>